<reference evidence="1 2" key="1">
    <citation type="journal article" date="2017" name="BMC Genomics">
        <title>Comparative genomic and phylogenomic analyses of the Bifidobacteriaceae family.</title>
        <authorList>
            <person name="Lugli G.A."/>
            <person name="Milani C."/>
            <person name="Turroni F."/>
            <person name="Duranti S."/>
            <person name="Mancabelli L."/>
            <person name="Mangifesta M."/>
            <person name="Ferrario C."/>
            <person name="Modesto M."/>
            <person name="Mattarelli P."/>
            <person name="Jiri K."/>
            <person name="van Sinderen D."/>
            <person name="Ventura M."/>
        </authorList>
    </citation>
    <scope>NUCLEOTIDE SEQUENCE [LARGE SCALE GENOMIC DNA]</scope>
    <source>
        <strain evidence="1 2">DSM 22924</strain>
    </source>
</reference>
<accession>A0A261EUX7</accession>
<organism evidence="1 2">
    <name type="scientific">Bombiscardovia coagulans</name>
    <dbReference type="NCBI Taxonomy" id="686666"/>
    <lineage>
        <taxon>Bacteria</taxon>
        <taxon>Bacillati</taxon>
        <taxon>Actinomycetota</taxon>
        <taxon>Actinomycetes</taxon>
        <taxon>Bifidobacteriales</taxon>
        <taxon>Bifidobacteriaceae</taxon>
        <taxon>Bombiscardovia</taxon>
    </lineage>
</organism>
<dbReference type="EMBL" id="MWWS01000003">
    <property type="protein sequence ID" value="OZG50670.1"/>
    <property type="molecule type" value="Genomic_DNA"/>
</dbReference>
<name>A0A261EUX7_9BIFI</name>
<evidence type="ECO:0000313" key="1">
    <source>
        <dbReference type="EMBL" id="OZG50670.1"/>
    </source>
</evidence>
<comment type="caution">
    <text evidence="1">The sequence shown here is derived from an EMBL/GenBank/DDBJ whole genome shotgun (WGS) entry which is preliminary data.</text>
</comment>
<evidence type="ECO:0000313" key="2">
    <source>
        <dbReference type="Proteomes" id="UP000216004"/>
    </source>
</evidence>
<proteinExistence type="predicted"/>
<protein>
    <submittedName>
        <fullName evidence="1">Uncharacterized protein</fullName>
    </submittedName>
</protein>
<sequence>MNQFIPVSRAPDPDKSIKKVKAYTIGHETRVGFGHWAVAGLPQARSYRNWFMLLRLHYDQYNNGVPSNSVQIPRVP</sequence>
<dbReference type="AlphaFoldDB" id="A0A261EUX7"/>
<gene>
    <name evidence="1" type="ORF">BOCO_0270</name>
</gene>
<keyword evidence="2" id="KW-1185">Reference proteome</keyword>
<dbReference type="Proteomes" id="UP000216004">
    <property type="component" value="Unassembled WGS sequence"/>
</dbReference>